<keyword evidence="2" id="KW-1185">Reference proteome</keyword>
<name>A0A1J8QZ04_9AGAM</name>
<evidence type="ECO:0000313" key="1">
    <source>
        <dbReference type="EMBL" id="OJA18736.1"/>
    </source>
</evidence>
<reference evidence="1 2" key="1">
    <citation type="submission" date="2016-03" db="EMBL/GenBank/DDBJ databases">
        <title>Comparative genomics of the ectomycorrhizal sister species Rhizopogon vinicolor and Rhizopogon vesiculosus (Basidiomycota: Boletales) reveals a divergence of the mating type B locus.</title>
        <authorList>
            <person name="Mujic A.B."/>
            <person name="Kuo A."/>
            <person name="Tritt A."/>
            <person name="Lipzen A."/>
            <person name="Chen C."/>
            <person name="Johnson J."/>
            <person name="Sharma A."/>
            <person name="Barry K."/>
            <person name="Grigoriev I.V."/>
            <person name="Spatafora J.W."/>
        </authorList>
    </citation>
    <scope>NUCLEOTIDE SEQUENCE [LARGE SCALE GENOMIC DNA]</scope>
    <source>
        <strain evidence="1 2">AM-OR11-056</strain>
    </source>
</reference>
<comment type="caution">
    <text evidence="1">The sequence shown here is derived from an EMBL/GenBank/DDBJ whole genome shotgun (WGS) entry which is preliminary data.</text>
</comment>
<gene>
    <name evidence="1" type="ORF">AZE42_12236</name>
</gene>
<dbReference type="AlphaFoldDB" id="A0A1J8QZ04"/>
<dbReference type="Proteomes" id="UP000183567">
    <property type="component" value="Unassembled WGS sequence"/>
</dbReference>
<evidence type="ECO:0000313" key="2">
    <source>
        <dbReference type="Proteomes" id="UP000183567"/>
    </source>
</evidence>
<accession>A0A1J8QZ04</accession>
<dbReference type="EMBL" id="LVVM01001342">
    <property type="protein sequence ID" value="OJA18736.1"/>
    <property type="molecule type" value="Genomic_DNA"/>
</dbReference>
<proteinExistence type="predicted"/>
<sequence length="68" mass="7724">MRMNYYRSKGDWLIGLIHHAMPFSSIVYAKVILCNGTEVELQTLTWLSAANVKNSDLIHLPSCDESQL</sequence>
<organism evidence="1 2">
    <name type="scientific">Rhizopogon vesiculosus</name>
    <dbReference type="NCBI Taxonomy" id="180088"/>
    <lineage>
        <taxon>Eukaryota</taxon>
        <taxon>Fungi</taxon>
        <taxon>Dikarya</taxon>
        <taxon>Basidiomycota</taxon>
        <taxon>Agaricomycotina</taxon>
        <taxon>Agaricomycetes</taxon>
        <taxon>Agaricomycetidae</taxon>
        <taxon>Boletales</taxon>
        <taxon>Suillineae</taxon>
        <taxon>Rhizopogonaceae</taxon>
        <taxon>Rhizopogon</taxon>
    </lineage>
</organism>
<dbReference type="OrthoDB" id="10495967at2759"/>
<protein>
    <submittedName>
        <fullName evidence="1">Uncharacterized protein</fullName>
    </submittedName>
</protein>